<feature type="domain" description="Response regulatory" evidence="3">
    <location>
        <begin position="212"/>
        <end position="330"/>
    </location>
</feature>
<reference evidence="4 5" key="1">
    <citation type="submission" date="2019-03" db="EMBL/GenBank/DDBJ databases">
        <authorList>
            <person name="Sebastian G."/>
            <person name="Baumann P."/>
            <person name="Ruckert C."/>
            <person name="Kalinowski J."/>
            <person name="Nebel B."/>
            <person name="Takors R."/>
            <person name="Blombach B."/>
        </authorList>
    </citation>
    <scope>NUCLEOTIDE SEQUENCE [LARGE SCALE GENOMIC DNA]</scope>
    <source>
        <strain evidence="4 5">DSM 1084</strain>
    </source>
</reference>
<dbReference type="Gene3D" id="3.40.50.2300">
    <property type="match status" value="1"/>
</dbReference>
<evidence type="ECO:0000313" key="5">
    <source>
        <dbReference type="Proteomes" id="UP000293912"/>
    </source>
</evidence>
<dbReference type="PROSITE" id="PS50110">
    <property type="entry name" value="RESPONSE_REGULATORY"/>
    <property type="match status" value="1"/>
</dbReference>
<name>A0A4P6WUW4_HYDPS</name>
<dbReference type="Proteomes" id="UP000293912">
    <property type="component" value="Chromosome"/>
</dbReference>
<dbReference type="InterPro" id="IPR011006">
    <property type="entry name" value="CheY-like_superfamily"/>
</dbReference>
<evidence type="ECO:0000256" key="1">
    <source>
        <dbReference type="PROSITE-ProRule" id="PRU00169"/>
    </source>
</evidence>
<sequence length="344" mass="37180">MAGSFSLALVGFPENESATFESFFRLAARRPPAYVVQDEVLDAQVLVVNADNAQAVHLVRHAELQGKVLLIGHNDAGTGWPLQRKPVKLVGVLAALDELVGARARPAAAPTAPVARTRRRSPDSEFPPTRPMVRERQTGSAPPVLRKVAAPMPRLPSQPVGVMGVTDFGALEPVPAPAPSPRAPSSRAPSSRSMRSRNSRTAAAVPEVQRGDVLLVAESLVEGRILHKRFKRYGLNIDWSREAPQALALLKEHPYRLVAIDRIKGDADAYSVCRSAKQRKLPNGSAPVVLMFAPTAGSMDRIKAGLAGCDAYLSRSVGEAEFYRVLAQHRLVSLDGFERTDIGF</sequence>
<proteinExistence type="predicted"/>
<feature type="region of interest" description="Disordered" evidence="2">
    <location>
        <begin position="107"/>
        <end position="141"/>
    </location>
</feature>
<evidence type="ECO:0000256" key="2">
    <source>
        <dbReference type="SAM" id="MobiDB-lite"/>
    </source>
</evidence>
<dbReference type="KEGG" id="hpse:HPF_01170"/>
<gene>
    <name evidence="4" type="ORF">HPF_01170</name>
</gene>
<keyword evidence="5" id="KW-1185">Reference proteome</keyword>
<keyword evidence="1" id="KW-0597">Phosphoprotein</keyword>
<dbReference type="AlphaFoldDB" id="A0A4P6WUW4"/>
<dbReference type="SUPFAM" id="SSF52172">
    <property type="entry name" value="CheY-like"/>
    <property type="match status" value="1"/>
</dbReference>
<evidence type="ECO:0000259" key="3">
    <source>
        <dbReference type="PROSITE" id="PS50110"/>
    </source>
</evidence>
<feature type="modified residue" description="4-aspartylphosphate" evidence="1">
    <location>
        <position position="261"/>
    </location>
</feature>
<organism evidence="4 5">
    <name type="scientific">Hydrogenophaga pseudoflava</name>
    <name type="common">Pseudomonas carboxydoflava</name>
    <dbReference type="NCBI Taxonomy" id="47421"/>
    <lineage>
        <taxon>Bacteria</taxon>
        <taxon>Pseudomonadati</taxon>
        <taxon>Pseudomonadota</taxon>
        <taxon>Betaproteobacteria</taxon>
        <taxon>Burkholderiales</taxon>
        <taxon>Comamonadaceae</taxon>
        <taxon>Hydrogenophaga</taxon>
    </lineage>
</organism>
<feature type="region of interest" description="Disordered" evidence="2">
    <location>
        <begin position="173"/>
        <end position="204"/>
    </location>
</feature>
<dbReference type="InterPro" id="IPR001789">
    <property type="entry name" value="Sig_transdc_resp-reg_receiver"/>
</dbReference>
<accession>A0A4P6WUW4</accession>
<evidence type="ECO:0000313" key="4">
    <source>
        <dbReference type="EMBL" id="QBM26269.1"/>
    </source>
</evidence>
<dbReference type="EMBL" id="CP037867">
    <property type="protein sequence ID" value="QBM26269.1"/>
    <property type="molecule type" value="Genomic_DNA"/>
</dbReference>
<dbReference type="RefSeq" id="WP_133155510.1">
    <property type="nucleotide sequence ID" value="NZ_CP037867.1"/>
</dbReference>
<protein>
    <recommendedName>
        <fullName evidence="3">Response regulatory domain-containing protein</fullName>
    </recommendedName>
</protein>
<dbReference type="GO" id="GO:0000160">
    <property type="term" value="P:phosphorelay signal transduction system"/>
    <property type="evidence" value="ECO:0007669"/>
    <property type="project" value="InterPro"/>
</dbReference>
<feature type="compositionally biased region" description="Low complexity" evidence="2">
    <location>
        <begin position="183"/>
        <end position="193"/>
    </location>
</feature>